<comment type="caution">
    <text evidence="1">The sequence shown here is derived from an EMBL/GenBank/DDBJ whole genome shotgun (WGS) entry which is preliminary data.</text>
</comment>
<sequence>METDSGLELRNGDRFRPGTWKWRPMNSGLELENKDRFWPGTWKWRPPGI</sequence>
<reference evidence="1 2" key="1">
    <citation type="submission" date="2016-04" db="EMBL/GenBank/DDBJ databases">
        <title>Genome analyses suggest a sexual origin of heterokaryosis in a supposedly ancient asexual fungus.</title>
        <authorList>
            <person name="Ropars J."/>
            <person name="Sedzielewska K."/>
            <person name="Noel J."/>
            <person name="Charron P."/>
            <person name="Farinelli L."/>
            <person name="Marton T."/>
            <person name="Kruger M."/>
            <person name="Pelin A."/>
            <person name="Brachmann A."/>
            <person name="Corradi N."/>
        </authorList>
    </citation>
    <scope>NUCLEOTIDE SEQUENCE [LARGE SCALE GENOMIC DNA]</scope>
    <source>
        <strain evidence="1 2">A5</strain>
    </source>
</reference>
<gene>
    <name evidence="1" type="ORF">RhiirA5_413161</name>
</gene>
<dbReference type="Proteomes" id="UP000232722">
    <property type="component" value="Unassembled WGS sequence"/>
</dbReference>
<dbReference type="AlphaFoldDB" id="A0A2N0PX06"/>
<evidence type="ECO:0000313" key="2">
    <source>
        <dbReference type="Proteomes" id="UP000232722"/>
    </source>
</evidence>
<proteinExistence type="predicted"/>
<organism evidence="1 2">
    <name type="scientific">Rhizophagus irregularis</name>
    <dbReference type="NCBI Taxonomy" id="588596"/>
    <lineage>
        <taxon>Eukaryota</taxon>
        <taxon>Fungi</taxon>
        <taxon>Fungi incertae sedis</taxon>
        <taxon>Mucoromycota</taxon>
        <taxon>Glomeromycotina</taxon>
        <taxon>Glomeromycetes</taxon>
        <taxon>Glomerales</taxon>
        <taxon>Glomeraceae</taxon>
        <taxon>Rhizophagus</taxon>
    </lineage>
</organism>
<name>A0A2N0PX06_9GLOM</name>
<protein>
    <submittedName>
        <fullName evidence="1">Uncharacterized protein</fullName>
    </submittedName>
</protein>
<accession>A0A2N0PX06</accession>
<dbReference type="EMBL" id="LLXJ01000313">
    <property type="protein sequence ID" value="PKC11357.1"/>
    <property type="molecule type" value="Genomic_DNA"/>
</dbReference>
<evidence type="ECO:0000313" key="1">
    <source>
        <dbReference type="EMBL" id="PKC11357.1"/>
    </source>
</evidence>
<reference evidence="1 2" key="2">
    <citation type="submission" date="2017-09" db="EMBL/GenBank/DDBJ databases">
        <title>Extensive intraspecific genome diversity in a model arbuscular mycorrhizal fungus.</title>
        <authorList>
            <person name="Chen E.C."/>
            <person name="Morin E."/>
            <person name="Beaudet D."/>
            <person name="Noel J."/>
            <person name="Ndikumana S."/>
            <person name="Charron P."/>
            <person name="St-Onge C."/>
            <person name="Giorgi J."/>
            <person name="Grigoriev I.V."/>
            <person name="Roux C."/>
            <person name="Martin F.M."/>
            <person name="Corradi N."/>
        </authorList>
    </citation>
    <scope>NUCLEOTIDE SEQUENCE [LARGE SCALE GENOMIC DNA]</scope>
    <source>
        <strain evidence="1 2">A5</strain>
    </source>
</reference>